<dbReference type="Pfam" id="PF01940">
    <property type="entry name" value="DUF92"/>
    <property type="match status" value="1"/>
</dbReference>
<feature type="signal peptide" evidence="8">
    <location>
        <begin position="1"/>
        <end position="19"/>
    </location>
</feature>
<evidence type="ECO:0000256" key="1">
    <source>
        <dbReference type="ARBA" id="ARBA00004141"/>
    </source>
</evidence>
<feature type="transmembrane region" description="Helical" evidence="7">
    <location>
        <begin position="40"/>
        <end position="60"/>
    </location>
</feature>
<keyword evidence="8" id="KW-0732">Signal</keyword>
<sequence length="347" mass="35491">MNPLLFFPALALLVVRALQRNSLTPAGILAAIVTAGVHGYHPSALPFTLLITFYTLGTVATKVKHDVKSRLTISSTGASSTARNATQVFANSIVATVLTAAHIYTGEEVYLIGVVANYAATTADTLSSELGILSTSQPILITTLRRCPPGTNGGISLFGLIAGAAGASVIGAVSSLLLRLPLLPLQAESPLTPGGHALATSSALGFTLFITITGTMGSLLDSLLGAIAQESVVDTRTGKVVEAPGGGRVLIEPNVKVLSPVGKMHSKLGHAPQGAGEAVGVVGDEGKAAKTAKGKKDTAKAEGMEGKKEKEEGSRKRIGGSGWLTNNGVNFTMALLVSLGAMGWWGF</sequence>
<evidence type="ECO:0000256" key="2">
    <source>
        <dbReference type="ARBA" id="ARBA00009012"/>
    </source>
</evidence>
<evidence type="ECO:0000313" key="10">
    <source>
        <dbReference type="Proteomes" id="UP000018144"/>
    </source>
</evidence>
<evidence type="ECO:0000256" key="6">
    <source>
        <dbReference type="SAM" id="MobiDB-lite"/>
    </source>
</evidence>
<protein>
    <submittedName>
        <fullName evidence="9">Similar to Transmembrane protein 19 acc. no. Q96HH6</fullName>
    </submittedName>
</protein>
<evidence type="ECO:0000256" key="7">
    <source>
        <dbReference type="SAM" id="Phobius"/>
    </source>
</evidence>
<name>U4LQX6_PYROM</name>
<dbReference type="GO" id="GO:0016020">
    <property type="term" value="C:membrane"/>
    <property type="evidence" value="ECO:0007669"/>
    <property type="project" value="UniProtKB-SubCell"/>
</dbReference>
<feature type="chain" id="PRO_5004652575" evidence="8">
    <location>
        <begin position="20"/>
        <end position="347"/>
    </location>
</feature>
<keyword evidence="4 7" id="KW-1133">Transmembrane helix</keyword>
<dbReference type="PANTHER" id="PTHR13353:SF5">
    <property type="entry name" value="TRANSMEMBRANE PROTEIN 19"/>
    <property type="match status" value="1"/>
</dbReference>
<feature type="compositionally biased region" description="Basic and acidic residues" evidence="6">
    <location>
        <begin position="288"/>
        <end position="315"/>
    </location>
</feature>
<comment type="subcellular location">
    <subcellularLocation>
        <location evidence="1">Membrane</location>
        <topology evidence="1">Multi-pass membrane protein</topology>
    </subcellularLocation>
</comment>
<dbReference type="eggNOG" id="KOG4491">
    <property type="taxonomic scope" value="Eukaryota"/>
</dbReference>
<accession>U4LQX6</accession>
<keyword evidence="10" id="KW-1185">Reference proteome</keyword>
<dbReference type="Proteomes" id="UP000018144">
    <property type="component" value="Unassembled WGS sequence"/>
</dbReference>
<feature type="transmembrane region" description="Helical" evidence="7">
    <location>
        <begin position="198"/>
        <end position="220"/>
    </location>
</feature>
<dbReference type="EMBL" id="HF935644">
    <property type="protein sequence ID" value="CCX31735.1"/>
    <property type="molecule type" value="Genomic_DNA"/>
</dbReference>
<evidence type="ECO:0000256" key="3">
    <source>
        <dbReference type="ARBA" id="ARBA00022692"/>
    </source>
</evidence>
<evidence type="ECO:0000256" key="5">
    <source>
        <dbReference type="ARBA" id="ARBA00023136"/>
    </source>
</evidence>
<organism evidence="9 10">
    <name type="scientific">Pyronema omphalodes (strain CBS 100304)</name>
    <name type="common">Pyronema confluens</name>
    <dbReference type="NCBI Taxonomy" id="1076935"/>
    <lineage>
        <taxon>Eukaryota</taxon>
        <taxon>Fungi</taxon>
        <taxon>Dikarya</taxon>
        <taxon>Ascomycota</taxon>
        <taxon>Pezizomycotina</taxon>
        <taxon>Pezizomycetes</taxon>
        <taxon>Pezizales</taxon>
        <taxon>Pyronemataceae</taxon>
        <taxon>Pyronema</taxon>
    </lineage>
</organism>
<feature type="transmembrane region" description="Helical" evidence="7">
    <location>
        <begin position="155"/>
        <end position="178"/>
    </location>
</feature>
<evidence type="ECO:0000256" key="4">
    <source>
        <dbReference type="ARBA" id="ARBA00022989"/>
    </source>
</evidence>
<gene>
    <name evidence="9" type="ORF">PCON_11373</name>
</gene>
<dbReference type="STRING" id="1076935.U4LQX6"/>
<feature type="transmembrane region" description="Helical" evidence="7">
    <location>
        <begin position="324"/>
        <end position="345"/>
    </location>
</feature>
<proteinExistence type="inferred from homology"/>
<evidence type="ECO:0000256" key="8">
    <source>
        <dbReference type="SAM" id="SignalP"/>
    </source>
</evidence>
<dbReference type="AlphaFoldDB" id="U4LQX6"/>
<evidence type="ECO:0000313" key="9">
    <source>
        <dbReference type="EMBL" id="CCX31735.1"/>
    </source>
</evidence>
<dbReference type="OMA" id="MSSFACC"/>
<feature type="region of interest" description="Disordered" evidence="6">
    <location>
        <begin position="288"/>
        <end position="319"/>
    </location>
</feature>
<reference evidence="9 10" key="1">
    <citation type="journal article" date="2013" name="PLoS Genet.">
        <title>The genome and development-dependent transcriptomes of Pyronema confluens: a window into fungal evolution.</title>
        <authorList>
            <person name="Traeger S."/>
            <person name="Altegoer F."/>
            <person name="Freitag M."/>
            <person name="Gabaldon T."/>
            <person name="Kempken F."/>
            <person name="Kumar A."/>
            <person name="Marcet-Houben M."/>
            <person name="Poggeler S."/>
            <person name="Stajich J.E."/>
            <person name="Nowrousian M."/>
        </authorList>
    </citation>
    <scope>NUCLEOTIDE SEQUENCE [LARGE SCALE GENOMIC DNA]</scope>
    <source>
        <strain evidence="10">CBS 100304</strain>
        <tissue evidence="9">Vegetative mycelium</tissue>
    </source>
</reference>
<dbReference type="InterPro" id="IPR002794">
    <property type="entry name" value="DUF92_TMEM19"/>
</dbReference>
<dbReference type="PANTHER" id="PTHR13353">
    <property type="entry name" value="TRANSMEMBRANE PROTEIN 19"/>
    <property type="match status" value="1"/>
</dbReference>
<keyword evidence="3 7" id="KW-0812">Transmembrane</keyword>
<keyword evidence="5 7" id="KW-0472">Membrane</keyword>
<comment type="similarity">
    <text evidence="2">Belongs to the TMEM19 family.</text>
</comment>
<dbReference type="OrthoDB" id="30881at2759"/>